<gene>
    <name evidence="3" type="ORF">ENV38_03945</name>
</gene>
<feature type="transmembrane region" description="Helical" evidence="1">
    <location>
        <begin position="359"/>
        <end position="378"/>
    </location>
</feature>
<keyword evidence="1" id="KW-1133">Transmembrane helix</keyword>
<feature type="transmembrane region" description="Helical" evidence="1">
    <location>
        <begin position="199"/>
        <end position="218"/>
    </location>
</feature>
<dbReference type="NCBIfam" id="TIGR00254">
    <property type="entry name" value="GGDEF"/>
    <property type="match status" value="1"/>
</dbReference>
<sequence length="544" mass="62157">MGKIGIGILVPLVVVLLSIATFKLFERLYDTRSIGCGDCIFVSSFQSGDSTISIPFFSESPGTHIFRFNLRRVQCDKPSIFIPFIDGNYLAVYLNGHLIGTSGNLLGLASLRWNKPELFLMEKDLQLDSNEVKLVVKTENTVGVFYPIFVGDLRYAKARYILLGFLNQILNQFYISFFVVLGIFMILLPFMIGLRKHRAVVGISLILFALYFVDYLYIPYLPLPYAFYKKIVVSSLYLAMSLYALGFIYEFGYKGALRNAGYVLVIINAVLSLLLLATKNDSVIVRRTYLKMDVTVFLSMAFILLLFFKRALVPPETKSSDFLTTLSFYAVLFLLLYVFRDVYVLITNLPVPLLTQYVLPVFLLINVSYIVNDFTTLYRKLVLEKRRAEFLEMESMRDPLTGALNRRFLWKIREIVPELYTVCLIDIDGFKEFNDQFGHLLGDCVLRKMVSKMTSSLRKDDHIIRYGGDEFVILLYKTSGRDAEQVVGKIRDQFLREKIVCEGKEFTLSFSYGIAAIGEGNSLEDRLKIADSRLYEAKNSKAKA</sequence>
<reference evidence="3" key="1">
    <citation type="journal article" date="2020" name="mSystems">
        <title>Genome- and Community-Level Interaction Insights into Carbon Utilization and Element Cycling Functions of Hydrothermarchaeota in Hydrothermal Sediment.</title>
        <authorList>
            <person name="Zhou Z."/>
            <person name="Liu Y."/>
            <person name="Xu W."/>
            <person name="Pan J."/>
            <person name="Luo Z.H."/>
            <person name="Li M."/>
        </authorList>
    </citation>
    <scope>NUCLEOTIDE SEQUENCE [LARGE SCALE GENOMIC DNA]</scope>
    <source>
        <strain evidence="3">SpSt-754</strain>
    </source>
</reference>
<feature type="transmembrane region" description="Helical" evidence="1">
    <location>
        <begin position="6"/>
        <end position="25"/>
    </location>
</feature>
<evidence type="ECO:0000256" key="1">
    <source>
        <dbReference type="SAM" id="Phobius"/>
    </source>
</evidence>
<dbReference type="AlphaFoldDB" id="A0A7V3KNM6"/>
<accession>A0A7V3KNM6</accession>
<feature type="transmembrane region" description="Helical" evidence="1">
    <location>
        <begin position="173"/>
        <end position="192"/>
    </location>
</feature>
<name>A0A7V3KNM6_UNCW3</name>
<dbReference type="PANTHER" id="PTHR45138">
    <property type="entry name" value="REGULATORY COMPONENTS OF SENSORY TRANSDUCTION SYSTEM"/>
    <property type="match status" value="1"/>
</dbReference>
<dbReference type="Gene3D" id="3.30.70.270">
    <property type="match status" value="1"/>
</dbReference>
<feature type="transmembrane region" description="Helical" evidence="1">
    <location>
        <begin position="260"/>
        <end position="277"/>
    </location>
</feature>
<dbReference type="PROSITE" id="PS50887">
    <property type="entry name" value="GGDEF"/>
    <property type="match status" value="1"/>
</dbReference>
<dbReference type="GO" id="GO:0052621">
    <property type="term" value="F:diguanylate cyclase activity"/>
    <property type="evidence" value="ECO:0007669"/>
    <property type="project" value="TreeGrafter"/>
</dbReference>
<protein>
    <submittedName>
        <fullName evidence="3">GGDEF domain-containing protein</fullName>
    </submittedName>
</protein>
<dbReference type="Pfam" id="PF00990">
    <property type="entry name" value="GGDEF"/>
    <property type="match status" value="1"/>
</dbReference>
<dbReference type="GO" id="GO:0043709">
    <property type="term" value="P:cell adhesion involved in single-species biofilm formation"/>
    <property type="evidence" value="ECO:0007669"/>
    <property type="project" value="TreeGrafter"/>
</dbReference>
<comment type="caution">
    <text evidence="3">The sequence shown here is derived from an EMBL/GenBank/DDBJ whole genome shotgun (WGS) entry which is preliminary data.</text>
</comment>
<keyword evidence="1" id="KW-0812">Transmembrane</keyword>
<feature type="domain" description="GGDEF" evidence="2">
    <location>
        <begin position="418"/>
        <end position="544"/>
    </location>
</feature>
<feature type="transmembrane region" description="Helical" evidence="1">
    <location>
        <begin position="320"/>
        <end position="339"/>
    </location>
</feature>
<dbReference type="InterPro" id="IPR000160">
    <property type="entry name" value="GGDEF_dom"/>
</dbReference>
<dbReference type="InterPro" id="IPR029787">
    <property type="entry name" value="Nucleotide_cyclase"/>
</dbReference>
<dbReference type="InterPro" id="IPR050469">
    <property type="entry name" value="Diguanylate_Cyclase"/>
</dbReference>
<feature type="transmembrane region" description="Helical" evidence="1">
    <location>
        <begin position="90"/>
        <end position="111"/>
    </location>
</feature>
<proteinExistence type="predicted"/>
<feature type="transmembrane region" description="Helical" evidence="1">
    <location>
        <begin position="289"/>
        <end position="308"/>
    </location>
</feature>
<dbReference type="SMART" id="SM00267">
    <property type="entry name" value="GGDEF"/>
    <property type="match status" value="1"/>
</dbReference>
<evidence type="ECO:0000313" key="3">
    <source>
        <dbReference type="EMBL" id="HGB36036.1"/>
    </source>
</evidence>
<organism evidence="3">
    <name type="scientific">candidate division WOR-3 bacterium</name>
    <dbReference type="NCBI Taxonomy" id="2052148"/>
    <lineage>
        <taxon>Bacteria</taxon>
        <taxon>Bacteria division WOR-3</taxon>
    </lineage>
</organism>
<evidence type="ECO:0000259" key="2">
    <source>
        <dbReference type="PROSITE" id="PS50887"/>
    </source>
</evidence>
<dbReference type="GO" id="GO:0005886">
    <property type="term" value="C:plasma membrane"/>
    <property type="evidence" value="ECO:0007669"/>
    <property type="project" value="TreeGrafter"/>
</dbReference>
<feature type="transmembrane region" description="Helical" evidence="1">
    <location>
        <begin position="230"/>
        <end position="248"/>
    </location>
</feature>
<keyword evidence="1" id="KW-0472">Membrane</keyword>
<dbReference type="SUPFAM" id="SSF55073">
    <property type="entry name" value="Nucleotide cyclase"/>
    <property type="match status" value="1"/>
</dbReference>
<dbReference type="GO" id="GO:1902201">
    <property type="term" value="P:negative regulation of bacterial-type flagellum-dependent cell motility"/>
    <property type="evidence" value="ECO:0007669"/>
    <property type="project" value="TreeGrafter"/>
</dbReference>
<dbReference type="EMBL" id="DTGD01000146">
    <property type="protein sequence ID" value="HGB36036.1"/>
    <property type="molecule type" value="Genomic_DNA"/>
</dbReference>
<dbReference type="PANTHER" id="PTHR45138:SF6">
    <property type="entry name" value="DIGUANYLATE CYCLASE DGCN"/>
    <property type="match status" value="1"/>
</dbReference>
<dbReference type="InterPro" id="IPR043128">
    <property type="entry name" value="Rev_trsase/Diguanyl_cyclase"/>
</dbReference>
<dbReference type="CDD" id="cd01949">
    <property type="entry name" value="GGDEF"/>
    <property type="match status" value="1"/>
</dbReference>